<reference evidence="3" key="2">
    <citation type="submission" date="2018-10" db="UniProtKB">
        <authorList>
            <consortium name="EnsemblPlants"/>
        </authorList>
    </citation>
    <scope>IDENTIFICATION</scope>
</reference>
<name>A0A1D5SIJ7_WHEAT</name>
<evidence type="ECO:0000313" key="4">
    <source>
        <dbReference type="Proteomes" id="UP000019116"/>
    </source>
</evidence>
<proteinExistence type="predicted"/>
<dbReference type="Gramene" id="TraesJAG1B03G00376930.1">
    <property type="protein sequence ID" value="TraesJAG1B03G00376930.1"/>
    <property type="gene ID" value="TraesJAG1B03G00376930"/>
</dbReference>
<accession>A0A1D5SIJ7</accession>
<dbReference type="Gramene" id="TraesCS1B02G407800.1">
    <property type="protein sequence ID" value="TraesCS1B02G407800.1"/>
    <property type="gene ID" value="TraesCS1B02G407800"/>
</dbReference>
<dbReference type="OrthoDB" id="651678at2759"/>
<dbReference type="Gramene" id="TraesLDM1B03G00377390.1">
    <property type="protein sequence ID" value="TraesLDM1B03G00377390.1"/>
    <property type="gene ID" value="TraesLDM1B03G00377390"/>
</dbReference>
<dbReference type="Gramene" id="TraesLDM1B03G00377320.1">
    <property type="protein sequence ID" value="TraesLDM1B03G00377320.1"/>
    <property type="gene ID" value="TraesLDM1B03G00377320"/>
</dbReference>
<dbReference type="EnsemblPlants" id="TraesCS1B02G407800.1">
    <property type="protein sequence ID" value="TraesCS1B02G407800.1"/>
    <property type="gene ID" value="TraesCS1B02G407800"/>
</dbReference>
<dbReference type="Gramene" id="TraesROB_scaffold_198825_01G000100.1">
    <property type="protein sequence ID" value="TraesROB_scaffold_198825_01G000100.1"/>
    <property type="gene ID" value="TraesROB_scaffold_198825_01G000100"/>
</dbReference>
<dbReference type="SMR" id="A0A1D5SIJ7"/>
<dbReference type="Gene3D" id="1.10.110.10">
    <property type="entry name" value="Plant lipid-transfer and hydrophobic proteins"/>
    <property type="match status" value="1"/>
</dbReference>
<evidence type="ECO:0000259" key="2">
    <source>
        <dbReference type="Pfam" id="PF14368"/>
    </source>
</evidence>
<dbReference type="Gramene" id="TraesLAC1B03G00380810.1">
    <property type="protein sequence ID" value="TraesLAC1B03G00380810.1"/>
    <property type="gene ID" value="TraesLAC1B03G00380810"/>
</dbReference>
<dbReference type="PANTHER" id="PTHR33286:SF16">
    <property type="entry name" value="BIFUNCTIONAL INHIBITOR_PLANT LIPID TRANSFER PROTEIN_SEED STORAGE HELICAL DOMAIN-CONTAINING PROTEIN"/>
    <property type="match status" value="1"/>
</dbReference>
<dbReference type="OMA" id="QGDNCAG"/>
<organism evidence="3">
    <name type="scientific">Triticum aestivum</name>
    <name type="common">Wheat</name>
    <dbReference type="NCBI Taxonomy" id="4565"/>
    <lineage>
        <taxon>Eukaryota</taxon>
        <taxon>Viridiplantae</taxon>
        <taxon>Streptophyta</taxon>
        <taxon>Embryophyta</taxon>
        <taxon>Tracheophyta</taxon>
        <taxon>Spermatophyta</taxon>
        <taxon>Magnoliopsida</taxon>
        <taxon>Liliopsida</taxon>
        <taxon>Poales</taxon>
        <taxon>Poaceae</taxon>
        <taxon>BOP clade</taxon>
        <taxon>Pooideae</taxon>
        <taxon>Triticodae</taxon>
        <taxon>Triticeae</taxon>
        <taxon>Triticinae</taxon>
        <taxon>Triticum</taxon>
    </lineage>
</organism>
<dbReference type="Gramene" id="TraesNOR1B03G00381700.1">
    <property type="protein sequence ID" value="TraesNOR1B03G00381700.1"/>
    <property type="gene ID" value="TraesNOR1B03G00381700"/>
</dbReference>
<evidence type="ECO:0000313" key="3">
    <source>
        <dbReference type="EnsemblPlants" id="TraesCS1B02G407800.1"/>
    </source>
</evidence>
<feature type="signal peptide" evidence="1">
    <location>
        <begin position="1"/>
        <end position="27"/>
    </location>
</feature>
<protein>
    <recommendedName>
        <fullName evidence="2">Bifunctional inhibitor/plant lipid transfer protein/seed storage helical domain-containing protein</fullName>
    </recommendedName>
</protein>
<dbReference type="Proteomes" id="UP000019116">
    <property type="component" value="Chromosome 1B"/>
</dbReference>
<keyword evidence="4" id="KW-1185">Reference proteome</keyword>
<feature type="chain" id="PRO_5043143988" description="Bifunctional inhibitor/plant lipid transfer protein/seed storage helical domain-containing protein" evidence="1">
    <location>
        <begin position="28"/>
        <end position="115"/>
    </location>
</feature>
<sequence>MASARAVAMFYLVVFVTVSFFPNHTWASKSQAAIEKDEVMEHCKFNIRKGAHWPFEPSRACCQVVTHSANLLAICNAFTAADLAQISLQRWAAVTRSCGNALHEGDNCAGYIVHF</sequence>
<dbReference type="Gramene" id="TraesMAC1B03G00378380.1">
    <property type="protein sequence ID" value="TraesMAC1B03G00378380.1"/>
    <property type="gene ID" value="TraesMAC1B03G00378380"/>
</dbReference>
<dbReference type="PANTHER" id="PTHR33286">
    <property type="entry name" value="BIFUNCTIONAL INHIBITOR/LIPID-TRANSFER PROTEIN/SEED STORAGE 2S ALBUMIN SUPERFAMILY PROTEIN"/>
    <property type="match status" value="1"/>
</dbReference>
<dbReference type="Gramene" id="TraesCLE_scaffold_036788_01G000100.1">
    <property type="protein sequence ID" value="TraesCLE_scaffold_036788_01G000100.1"/>
    <property type="gene ID" value="TraesCLE_scaffold_036788_01G000100"/>
</dbReference>
<dbReference type="Gramene" id="TraesCS1B03G1097700.1">
    <property type="protein sequence ID" value="TraesCS1B03G1097700.1.CDS"/>
    <property type="gene ID" value="TraesCS1B03G1097700"/>
</dbReference>
<dbReference type="Gramene" id="TraesNOR1B03G00381770.1">
    <property type="protein sequence ID" value="TraesNOR1B03G00381770.1"/>
    <property type="gene ID" value="TraesNOR1B03G00381770"/>
</dbReference>
<dbReference type="Gramene" id="TraesWEE_scaffold_026486_01G000300.1">
    <property type="protein sequence ID" value="TraesWEE_scaffold_026486_01G000300.1"/>
    <property type="gene ID" value="TraesWEE_scaffold_026486_01G000300"/>
</dbReference>
<keyword evidence="1" id="KW-0732">Signal</keyword>
<evidence type="ECO:0000256" key="1">
    <source>
        <dbReference type="SAM" id="SignalP"/>
    </source>
</evidence>
<dbReference type="InterPro" id="IPR016140">
    <property type="entry name" value="Bifunc_inhib/LTP/seed_store"/>
</dbReference>
<dbReference type="Pfam" id="PF14368">
    <property type="entry name" value="LTP_2"/>
    <property type="match status" value="1"/>
</dbReference>
<dbReference type="Gramene" id="TraesPARA_EIv1.0_0209050.1">
    <property type="protein sequence ID" value="TraesPARA_EIv1.0_0209050.1.CDS"/>
    <property type="gene ID" value="TraesPARA_EIv1.0_0209050"/>
</dbReference>
<feature type="domain" description="Bifunctional inhibitor/plant lipid transfer protein/seed storage helical" evidence="2">
    <location>
        <begin position="37"/>
        <end position="105"/>
    </location>
</feature>
<dbReference type="AlphaFoldDB" id="A0A1D5SIJ7"/>
<dbReference type="Gramene" id="TraesSTA1B03G00376160.1">
    <property type="protein sequence ID" value="TraesSTA1B03G00376160.1"/>
    <property type="gene ID" value="TraesSTA1B03G00376160"/>
</dbReference>
<dbReference type="Gramene" id="TraesCAD_scaffold_033567_01G000100.1">
    <property type="protein sequence ID" value="TraesCAD_scaffold_033567_01G000100.1"/>
    <property type="gene ID" value="TraesCAD_scaffold_033567_01G000100"/>
</dbReference>
<reference evidence="3" key="1">
    <citation type="submission" date="2018-08" db="EMBL/GenBank/DDBJ databases">
        <authorList>
            <person name="Rossello M."/>
        </authorList>
    </citation>
    <scope>NUCLEOTIDE SEQUENCE [LARGE SCALE GENOMIC DNA]</scope>
    <source>
        <strain evidence="3">cv. Chinese Spring</strain>
    </source>
</reference>
<dbReference type="InterPro" id="IPR036312">
    <property type="entry name" value="Bifun_inhib/LTP/seed_sf"/>
</dbReference>